<dbReference type="InterPro" id="IPR050154">
    <property type="entry name" value="UbiB_kinase"/>
</dbReference>
<dbReference type="OrthoDB" id="9795390at2"/>
<feature type="transmembrane region" description="Helical" evidence="2">
    <location>
        <begin position="582"/>
        <end position="604"/>
    </location>
</feature>
<dbReference type="AlphaFoldDB" id="A0A6H9YET5"/>
<feature type="domain" description="ABC1 atypical kinase-like" evidence="3">
    <location>
        <begin position="181"/>
        <end position="420"/>
    </location>
</feature>
<evidence type="ECO:0000313" key="5">
    <source>
        <dbReference type="Proteomes" id="UP000468735"/>
    </source>
</evidence>
<proteinExistence type="inferred from homology"/>
<keyword evidence="4" id="KW-0418">Kinase</keyword>
<name>A0A6H9YET5_9ACTN</name>
<keyword evidence="2" id="KW-0812">Transmembrane</keyword>
<sequence length="645" mass="69559">MNPALWAAALASGVLLIAGLAWASRRLLGLPVGTARTAVGGLIGFSLPGFLAGGLQKDDPGLYFAASLGSAVLTAMTFIVVAEALVPTGSLPRPHELVVATRRRIARTRRYYQITRIAVRHGLGPYLRGRRGRGRGDGASLARSLRLALQEGGVTFVKFGQVLSTRRDLLPQAFIDELSHLQDKVPPAPAAEVERVLTEELGESPYTVFAEFDPVPLAAASIAQVHRARLRSGAEVVVKVQRPGIRPLVERDLDLVNRLAATLERRTRWGPSLGAVELAHGFGVALREELDFHVEARNTTAIGAGGPTGLRLPALHPERSTGRVLIQEWLDGVPLGAADRLIEERGLDRAKLARTLLDGLLTQIMRDGTFHADPHPGNILLMRDGGLALLDFGSVGRLDARMRGSLQDILIAVGRGDPAALSDALLEVVTRPEEIDEERLERALGQFMARHLSAGLAPGVDMFTELFRLMAAFRLAVHPEIAAVFRALATIEGTLTRLDPSFSIVAAAQDFAAAHFTERLAPGALKESLTGELLGMLPVLRRLPRRFDRITHSLEQGRLGVNVRLFADERDRHVVTGMLHQVLLTVLGATTAVVAAMLLGTAGGPQVTRDVGLFEVLGYGLLGVSSILVLRVLFTIFRADHRPAR</sequence>
<dbReference type="GO" id="GO:0016301">
    <property type="term" value="F:kinase activity"/>
    <property type="evidence" value="ECO:0007669"/>
    <property type="project" value="UniProtKB-KW"/>
</dbReference>
<keyword evidence="4" id="KW-0808">Transferase</keyword>
<dbReference type="PANTHER" id="PTHR10566:SF113">
    <property type="entry name" value="PROTEIN ACTIVITY OF BC1 COMPLEX KINASE 7, CHLOROPLASTIC"/>
    <property type="match status" value="1"/>
</dbReference>
<evidence type="ECO:0000256" key="1">
    <source>
        <dbReference type="ARBA" id="ARBA00009670"/>
    </source>
</evidence>
<dbReference type="InterPro" id="IPR011009">
    <property type="entry name" value="Kinase-like_dom_sf"/>
</dbReference>
<dbReference type="SUPFAM" id="SSF56112">
    <property type="entry name" value="Protein kinase-like (PK-like)"/>
    <property type="match status" value="1"/>
</dbReference>
<feature type="transmembrane region" description="Helical" evidence="2">
    <location>
        <begin position="6"/>
        <end position="23"/>
    </location>
</feature>
<comment type="similarity">
    <text evidence="1">Belongs to the protein kinase superfamily. ADCK protein kinase family.</text>
</comment>
<evidence type="ECO:0000313" key="4">
    <source>
        <dbReference type="EMBL" id="KAB2342214.1"/>
    </source>
</evidence>
<organism evidence="4 5">
    <name type="scientific">Actinomadura rudentiformis</name>
    <dbReference type="NCBI Taxonomy" id="359158"/>
    <lineage>
        <taxon>Bacteria</taxon>
        <taxon>Bacillati</taxon>
        <taxon>Actinomycetota</taxon>
        <taxon>Actinomycetes</taxon>
        <taxon>Streptosporangiales</taxon>
        <taxon>Thermomonosporaceae</taxon>
        <taxon>Actinomadura</taxon>
    </lineage>
</organism>
<evidence type="ECO:0000259" key="3">
    <source>
        <dbReference type="Pfam" id="PF03109"/>
    </source>
</evidence>
<keyword evidence="5" id="KW-1185">Reference proteome</keyword>
<dbReference type="InterPro" id="IPR004147">
    <property type="entry name" value="ABC1_dom"/>
</dbReference>
<keyword evidence="2" id="KW-1133">Transmembrane helix</keyword>
<dbReference type="Gene3D" id="1.10.510.10">
    <property type="entry name" value="Transferase(Phosphotransferase) domain 1"/>
    <property type="match status" value="1"/>
</dbReference>
<comment type="caution">
    <text evidence="4">The sequence shown here is derived from an EMBL/GenBank/DDBJ whole genome shotgun (WGS) entry which is preliminary data.</text>
</comment>
<keyword evidence="2" id="KW-0472">Membrane</keyword>
<feature type="transmembrane region" description="Helical" evidence="2">
    <location>
        <begin position="61"/>
        <end position="86"/>
    </location>
</feature>
<reference evidence="4 5" key="1">
    <citation type="submission" date="2019-09" db="EMBL/GenBank/DDBJ databases">
        <title>Actinomadura physcomitrii sp. nov., a novel actinomycete isolated from moss [Physcomitrium sphaericum (Ludw) Fuernr].</title>
        <authorList>
            <person name="Zhuang X."/>
            <person name="Liu C."/>
        </authorList>
    </citation>
    <scope>NUCLEOTIDE SEQUENCE [LARGE SCALE GENOMIC DNA]</scope>
    <source>
        <strain evidence="4 5">HMC1</strain>
    </source>
</reference>
<gene>
    <name evidence="4" type="ORF">F8566_39195</name>
</gene>
<accession>A0A6H9YET5</accession>
<dbReference type="Pfam" id="PF03109">
    <property type="entry name" value="ABC1"/>
    <property type="match status" value="1"/>
</dbReference>
<protein>
    <submittedName>
        <fullName evidence="4">AarF/ABC1/UbiB kinase family protein</fullName>
    </submittedName>
</protein>
<dbReference type="PANTHER" id="PTHR10566">
    <property type="entry name" value="CHAPERONE-ACTIVITY OF BC1 COMPLEX CABC1 -RELATED"/>
    <property type="match status" value="1"/>
</dbReference>
<dbReference type="CDD" id="cd05121">
    <property type="entry name" value="ABC1_ADCK3-like"/>
    <property type="match status" value="1"/>
</dbReference>
<dbReference type="Proteomes" id="UP000468735">
    <property type="component" value="Unassembled WGS sequence"/>
</dbReference>
<evidence type="ECO:0000256" key="2">
    <source>
        <dbReference type="SAM" id="Phobius"/>
    </source>
</evidence>
<feature type="transmembrane region" description="Helical" evidence="2">
    <location>
        <begin position="616"/>
        <end position="637"/>
    </location>
</feature>
<feature type="transmembrane region" description="Helical" evidence="2">
    <location>
        <begin position="35"/>
        <end position="55"/>
    </location>
</feature>
<dbReference type="EMBL" id="WBMT01000023">
    <property type="protein sequence ID" value="KAB2342214.1"/>
    <property type="molecule type" value="Genomic_DNA"/>
</dbReference>